<keyword evidence="3" id="KW-1003">Cell membrane</keyword>
<keyword evidence="5 7" id="KW-1133">Transmembrane helix</keyword>
<dbReference type="PROSITE" id="PS50928">
    <property type="entry name" value="ABC_TM1"/>
    <property type="match status" value="1"/>
</dbReference>
<evidence type="ECO:0000259" key="8">
    <source>
        <dbReference type="PROSITE" id="PS50928"/>
    </source>
</evidence>
<feature type="domain" description="ABC transmembrane type-1" evidence="8">
    <location>
        <begin position="105"/>
        <end position="316"/>
    </location>
</feature>
<keyword evidence="10" id="KW-1185">Reference proteome</keyword>
<dbReference type="RefSeq" id="WP_377944138.1">
    <property type="nucleotide sequence ID" value="NZ_JBHUCX010000044.1"/>
</dbReference>
<dbReference type="PANTHER" id="PTHR30193:SF1">
    <property type="entry name" value="ABC TRANSPORTER PERMEASE PROTEIN YESP-RELATED"/>
    <property type="match status" value="1"/>
</dbReference>
<feature type="transmembrane region" description="Helical" evidence="7">
    <location>
        <begin position="235"/>
        <end position="253"/>
    </location>
</feature>
<dbReference type="Pfam" id="PF00528">
    <property type="entry name" value="BPD_transp_1"/>
    <property type="match status" value="1"/>
</dbReference>
<dbReference type="Gene3D" id="1.10.3720.10">
    <property type="entry name" value="MetI-like"/>
    <property type="match status" value="1"/>
</dbReference>
<name>A0ABW4JK86_9BACL</name>
<feature type="transmembrane region" description="Helical" evidence="7">
    <location>
        <begin position="142"/>
        <end position="162"/>
    </location>
</feature>
<feature type="transmembrane region" description="Helical" evidence="7">
    <location>
        <begin position="46"/>
        <end position="72"/>
    </location>
</feature>
<keyword evidence="6 7" id="KW-0472">Membrane</keyword>
<evidence type="ECO:0000256" key="1">
    <source>
        <dbReference type="ARBA" id="ARBA00004651"/>
    </source>
</evidence>
<comment type="subcellular location">
    <subcellularLocation>
        <location evidence="1 7">Cell membrane</location>
        <topology evidence="1 7">Multi-pass membrane protein</topology>
    </subcellularLocation>
</comment>
<evidence type="ECO:0000313" key="10">
    <source>
        <dbReference type="Proteomes" id="UP001597079"/>
    </source>
</evidence>
<keyword evidence="2 7" id="KW-0813">Transport</keyword>
<dbReference type="CDD" id="cd06261">
    <property type="entry name" value="TM_PBP2"/>
    <property type="match status" value="1"/>
</dbReference>
<comment type="caution">
    <text evidence="9">The sequence shown here is derived from an EMBL/GenBank/DDBJ whole genome shotgun (WGS) entry which is preliminary data.</text>
</comment>
<reference evidence="10" key="1">
    <citation type="journal article" date="2019" name="Int. J. Syst. Evol. Microbiol.">
        <title>The Global Catalogue of Microorganisms (GCM) 10K type strain sequencing project: providing services to taxonomists for standard genome sequencing and annotation.</title>
        <authorList>
            <consortium name="The Broad Institute Genomics Platform"/>
            <consortium name="The Broad Institute Genome Sequencing Center for Infectious Disease"/>
            <person name="Wu L."/>
            <person name="Ma J."/>
        </authorList>
    </citation>
    <scope>NUCLEOTIDE SEQUENCE [LARGE SCALE GENOMIC DNA]</scope>
    <source>
        <strain evidence="10">CGMCC 1.12286</strain>
    </source>
</reference>
<dbReference type="PANTHER" id="PTHR30193">
    <property type="entry name" value="ABC TRANSPORTER PERMEASE PROTEIN"/>
    <property type="match status" value="1"/>
</dbReference>
<dbReference type="InterPro" id="IPR035906">
    <property type="entry name" value="MetI-like_sf"/>
</dbReference>
<feature type="transmembrane region" description="Helical" evidence="7">
    <location>
        <begin position="109"/>
        <end position="130"/>
    </location>
</feature>
<accession>A0ABW4JK86</accession>
<dbReference type="Proteomes" id="UP001597079">
    <property type="component" value="Unassembled WGS sequence"/>
</dbReference>
<feature type="transmembrane region" description="Helical" evidence="7">
    <location>
        <begin position="190"/>
        <end position="214"/>
    </location>
</feature>
<evidence type="ECO:0000256" key="7">
    <source>
        <dbReference type="RuleBase" id="RU363032"/>
    </source>
</evidence>
<sequence length="331" mass="37712">MVPPKNDLKFREMGCLHMASEMAAQSVRVEKKRSKMTPSEKSRMKWGYLFIAPTILGMLIFVLAPVIFGFIVSLTHWDIISPMQWAGFSNYRKLFTADPLFYQSLRVTFYYGVVSVILINILALFLASLLNAKIRFKSFFRTVFYIPTIVPLVAAIVIWSFIYNPEYGLLNTVLGFFHIQPQNWLYNSSLVIPAMIVMSLWGAGNNMVIYLAALQGVPQHLYEAIDMDGGGLWRRFWNVTVPMISPIIFFNFVTDFINSLQTFAQGQIMTDGGPNNASLFYILNLYNQAFTNNAMGYACALAWVLFIIVAICVGIIFRFSNRWVYYEGGAQ</sequence>
<dbReference type="InterPro" id="IPR051393">
    <property type="entry name" value="ABC_transporter_permease"/>
</dbReference>
<evidence type="ECO:0000256" key="4">
    <source>
        <dbReference type="ARBA" id="ARBA00022692"/>
    </source>
</evidence>
<organism evidence="9 10">
    <name type="scientific">Alicyclobacillus fodiniaquatilis</name>
    <dbReference type="NCBI Taxonomy" id="1661150"/>
    <lineage>
        <taxon>Bacteria</taxon>
        <taxon>Bacillati</taxon>
        <taxon>Bacillota</taxon>
        <taxon>Bacilli</taxon>
        <taxon>Bacillales</taxon>
        <taxon>Alicyclobacillaceae</taxon>
        <taxon>Alicyclobacillus</taxon>
    </lineage>
</organism>
<keyword evidence="4 7" id="KW-0812">Transmembrane</keyword>
<evidence type="ECO:0000256" key="3">
    <source>
        <dbReference type="ARBA" id="ARBA00022475"/>
    </source>
</evidence>
<dbReference type="SUPFAM" id="SSF161098">
    <property type="entry name" value="MetI-like"/>
    <property type="match status" value="1"/>
</dbReference>
<protein>
    <submittedName>
        <fullName evidence="9">Carbohydrate ABC transporter permease</fullName>
    </submittedName>
</protein>
<evidence type="ECO:0000313" key="9">
    <source>
        <dbReference type="EMBL" id="MFD1676254.1"/>
    </source>
</evidence>
<feature type="transmembrane region" description="Helical" evidence="7">
    <location>
        <begin position="294"/>
        <end position="317"/>
    </location>
</feature>
<dbReference type="InterPro" id="IPR000515">
    <property type="entry name" value="MetI-like"/>
</dbReference>
<evidence type="ECO:0000256" key="2">
    <source>
        <dbReference type="ARBA" id="ARBA00022448"/>
    </source>
</evidence>
<evidence type="ECO:0000256" key="5">
    <source>
        <dbReference type="ARBA" id="ARBA00022989"/>
    </source>
</evidence>
<dbReference type="EMBL" id="JBHUCX010000044">
    <property type="protein sequence ID" value="MFD1676254.1"/>
    <property type="molecule type" value="Genomic_DNA"/>
</dbReference>
<evidence type="ECO:0000256" key="6">
    <source>
        <dbReference type="ARBA" id="ARBA00023136"/>
    </source>
</evidence>
<comment type="similarity">
    <text evidence="7">Belongs to the binding-protein-dependent transport system permease family.</text>
</comment>
<proteinExistence type="inferred from homology"/>
<gene>
    <name evidence="9" type="ORF">ACFSB2_16235</name>
</gene>